<feature type="domain" description="Ig-like" evidence="3">
    <location>
        <begin position="19"/>
        <end position="109"/>
    </location>
</feature>
<dbReference type="PANTHER" id="PTHR23268:SF45">
    <property type="entry name" value="T CELL RECEPTOR BETA VARIABLE 2"/>
    <property type="match status" value="1"/>
</dbReference>
<dbReference type="InterPro" id="IPR013783">
    <property type="entry name" value="Ig-like_fold"/>
</dbReference>
<protein>
    <recommendedName>
        <fullName evidence="3">Ig-like domain-containing protein</fullName>
    </recommendedName>
</protein>
<organism evidence="4 5">
    <name type="scientific">Catagonus wagneri</name>
    <name type="common">Chacoan peccary</name>
    <dbReference type="NCBI Taxonomy" id="51154"/>
    <lineage>
        <taxon>Eukaryota</taxon>
        <taxon>Metazoa</taxon>
        <taxon>Chordata</taxon>
        <taxon>Craniata</taxon>
        <taxon>Vertebrata</taxon>
        <taxon>Euteleostomi</taxon>
        <taxon>Mammalia</taxon>
        <taxon>Eutheria</taxon>
        <taxon>Laurasiatheria</taxon>
        <taxon>Artiodactyla</taxon>
        <taxon>Suina</taxon>
        <taxon>Tayassuidae</taxon>
        <taxon>Catagonus</taxon>
    </lineage>
</organism>
<dbReference type="InterPro" id="IPR013106">
    <property type="entry name" value="Ig_V-set"/>
</dbReference>
<dbReference type="InterPro" id="IPR007110">
    <property type="entry name" value="Ig-like_dom"/>
</dbReference>
<dbReference type="Ensembl" id="ENSCWAT00000026706.1">
    <property type="protein sequence ID" value="ENSCWAP00000024624.1"/>
    <property type="gene ID" value="ENSCWAG00000018754.1"/>
</dbReference>
<dbReference type="PROSITE" id="PS50835">
    <property type="entry name" value="IG_LIKE"/>
    <property type="match status" value="1"/>
</dbReference>
<dbReference type="PANTHER" id="PTHR23268">
    <property type="entry name" value="T-CELL RECEPTOR BETA CHAIN"/>
    <property type="match status" value="1"/>
</dbReference>
<evidence type="ECO:0000256" key="2">
    <source>
        <dbReference type="ARBA" id="ARBA00022859"/>
    </source>
</evidence>
<keyword evidence="2" id="KW-0391">Immunity</keyword>
<dbReference type="SMART" id="SM00409">
    <property type="entry name" value="IG"/>
    <property type="match status" value="1"/>
</dbReference>
<keyword evidence="1" id="KW-0732">Signal</keyword>
<proteinExistence type="predicted"/>
<dbReference type="SMART" id="SM00406">
    <property type="entry name" value="IGv"/>
    <property type="match status" value="1"/>
</dbReference>
<keyword evidence="5" id="KW-1185">Reference proteome</keyword>
<name>A0A8C3X6W9_9CETA</name>
<dbReference type="Proteomes" id="UP000694540">
    <property type="component" value="Unplaced"/>
</dbReference>
<accession>A0A8C3X6W9</accession>
<dbReference type="GO" id="GO:0002376">
    <property type="term" value="P:immune system process"/>
    <property type="evidence" value="ECO:0007669"/>
    <property type="project" value="UniProtKB-KW"/>
</dbReference>
<evidence type="ECO:0000256" key="1">
    <source>
        <dbReference type="ARBA" id="ARBA00022729"/>
    </source>
</evidence>
<dbReference type="GO" id="GO:0007166">
    <property type="term" value="P:cell surface receptor signaling pathway"/>
    <property type="evidence" value="ECO:0007669"/>
    <property type="project" value="TreeGrafter"/>
</dbReference>
<dbReference type="SUPFAM" id="SSF48726">
    <property type="entry name" value="Immunoglobulin"/>
    <property type="match status" value="1"/>
</dbReference>
<dbReference type="InterPro" id="IPR003599">
    <property type="entry name" value="Ig_sub"/>
</dbReference>
<reference evidence="4" key="1">
    <citation type="submission" date="2025-08" db="UniProtKB">
        <authorList>
            <consortium name="Ensembl"/>
        </authorList>
    </citation>
    <scope>IDENTIFICATION</scope>
</reference>
<dbReference type="GeneTree" id="ENSGT00940000154460"/>
<sequence>MGASFSVWPLSPLTGHVEPAVSQSPRYYITKSGQSVTLRCDPIPGHLNIYWYRQTPGKGLEFLMSIYNNEPPEKADFIKDRFSAEKLGGESQTLKIQPAEREDSAVFLCASSKATAMHRHLLPVHKLCSFSALRRLSAVPALPEGVGGCVVFLQLLPRGRGQN</sequence>
<dbReference type="GO" id="GO:0005886">
    <property type="term" value="C:plasma membrane"/>
    <property type="evidence" value="ECO:0007669"/>
    <property type="project" value="TreeGrafter"/>
</dbReference>
<dbReference type="InterPro" id="IPR050413">
    <property type="entry name" value="TCR_beta_variable"/>
</dbReference>
<reference evidence="4" key="2">
    <citation type="submission" date="2025-09" db="UniProtKB">
        <authorList>
            <consortium name="Ensembl"/>
        </authorList>
    </citation>
    <scope>IDENTIFICATION</scope>
</reference>
<evidence type="ECO:0000313" key="5">
    <source>
        <dbReference type="Proteomes" id="UP000694540"/>
    </source>
</evidence>
<dbReference type="AlphaFoldDB" id="A0A8C3X6W9"/>
<evidence type="ECO:0000259" key="3">
    <source>
        <dbReference type="PROSITE" id="PS50835"/>
    </source>
</evidence>
<evidence type="ECO:0000313" key="4">
    <source>
        <dbReference type="Ensembl" id="ENSCWAP00000024624.1"/>
    </source>
</evidence>
<dbReference type="InterPro" id="IPR036179">
    <property type="entry name" value="Ig-like_dom_sf"/>
</dbReference>
<dbReference type="Gene3D" id="2.60.40.10">
    <property type="entry name" value="Immunoglobulins"/>
    <property type="match status" value="1"/>
</dbReference>
<dbReference type="Pfam" id="PF07686">
    <property type="entry name" value="V-set"/>
    <property type="match status" value="1"/>
</dbReference>